<organism evidence="1 2">
    <name type="scientific">Streptosporangium jomthongense</name>
    <dbReference type="NCBI Taxonomy" id="1193683"/>
    <lineage>
        <taxon>Bacteria</taxon>
        <taxon>Bacillati</taxon>
        <taxon>Actinomycetota</taxon>
        <taxon>Actinomycetes</taxon>
        <taxon>Streptosporangiales</taxon>
        <taxon>Streptosporangiaceae</taxon>
        <taxon>Streptosporangium</taxon>
    </lineage>
</organism>
<comment type="caution">
    <text evidence="1">The sequence shown here is derived from an EMBL/GenBank/DDBJ whole genome shotgun (WGS) entry which is preliminary data.</text>
</comment>
<keyword evidence="2" id="KW-1185">Reference proteome</keyword>
<accession>A0ABV8EV53</accession>
<evidence type="ECO:0000313" key="2">
    <source>
        <dbReference type="Proteomes" id="UP001595698"/>
    </source>
</evidence>
<proteinExistence type="predicted"/>
<protein>
    <submittedName>
        <fullName evidence="1">Uncharacterized protein</fullName>
    </submittedName>
</protein>
<dbReference type="EMBL" id="JBHSBC010000008">
    <property type="protein sequence ID" value="MFC3980252.1"/>
    <property type="molecule type" value="Genomic_DNA"/>
</dbReference>
<dbReference type="RefSeq" id="WP_386189256.1">
    <property type="nucleotide sequence ID" value="NZ_JBHSBC010000008.1"/>
</dbReference>
<name>A0ABV8EV53_9ACTN</name>
<evidence type="ECO:0000313" key="1">
    <source>
        <dbReference type="EMBL" id="MFC3980252.1"/>
    </source>
</evidence>
<dbReference type="Proteomes" id="UP001595698">
    <property type="component" value="Unassembled WGS sequence"/>
</dbReference>
<sequence length="72" mass="7638">MTLTWRTASVELVEGYLLTGQDGAPTTRVGQARVAFEGGFAHVEVPGSGRVEVLSAPAIRLVTYRSEDSCAV</sequence>
<reference evidence="2" key="1">
    <citation type="journal article" date="2019" name="Int. J. Syst. Evol. Microbiol.">
        <title>The Global Catalogue of Microorganisms (GCM) 10K type strain sequencing project: providing services to taxonomists for standard genome sequencing and annotation.</title>
        <authorList>
            <consortium name="The Broad Institute Genomics Platform"/>
            <consortium name="The Broad Institute Genome Sequencing Center for Infectious Disease"/>
            <person name="Wu L."/>
            <person name="Ma J."/>
        </authorList>
    </citation>
    <scope>NUCLEOTIDE SEQUENCE [LARGE SCALE GENOMIC DNA]</scope>
    <source>
        <strain evidence="2">TBRC 7912</strain>
    </source>
</reference>
<gene>
    <name evidence="1" type="ORF">ACFOYY_08985</name>
</gene>